<dbReference type="GO" id="GO:0031123">
    <property type="term" value="P:RNA 3'-end processing"/>
    <property type="evidence" value="ECO:0007669"/>
    <property type="project" value="UniProtKB-ARBA"/>
</dbReference>
<evidence type="ECO:0000256" key="12">
    <source>
        <dbReference type="ARBA" id="ARBA00042677"/>
    </source>
</evidence>
<evidence type="ECO:0000256" key="3">
    <source>
        <dbReference type="ARBA" id="ARBA00022722"/>
    </source>
</evidence>
<dbReference type="InterPro" id="IPR011084">
    <property type="entry name" value="DRMBL"/>
</dbReference>
<keyword evidence="7" id="KW-0269">Exonuclease</keyword>
<evidence type="ECO:0000256" key="1">
    <source>
        <dbReference type="ARBA" id="ARBA00004123"/>
    </source>
</evidence>
<evidence type="ECO:0000256" key="2">
    <source>
        <dbReference type="ARBA" id="ARBA00010304"/>
    </source>
</evidence>
<reference evidence="15" key="1">
    <citation type="submission" date="2018-01" db="EMBL/GenBank/DDBJ databases">
        <title>An insight into the sialome of Amazonian anophelines.</title>
        <authorList>
            <person name="Ribeiro J.M."/>
            <person name="Scarpassa V."/>
            <person name="Calvo E."/>
        </authorList>
    </citation>
    <scope>NUCLEOTIDE SEQUENCE</scope>
</reference>
<comment type="subcellular location">
    <subcellularLocation>
        <location evidence="1">Nucleus</location>
    </subcellularLocation>
</comment>
<dbReference type="GO" id="GO:0003684">
    <property type="term" value="F:damaged DNA binding"/>
    <property type="evidence" value="ECO:0007669"/>
    <property type="project" value="TreeGrafter"/>
</dbReference>
<comment type="similarity">
    <text evidence="2">Belongs to the DNA repair metallo-beta-lactamase (DRMBL) family.</text>
</comment>
<dbReference type="EMBL" id="GGFL01003941">
    <property type="protein sequence ID" value="MBW68119.1"/>
    <property type="molecule type" value="Transcribed_RNA"/>
</dbReference>
<dbReference type="GO" id="GO:0036297">
    <property type="term" value="P:interstrand cross-link repair"/>
    <property type="evidence" value="ECO:0007669"/>
    <property type="project" value="TreeGrafter"/>
</dbReference>
<keyword evidence="5" id="KW-0227">DNA damage</keyword>
<evidence type="ECO:0000313" key="15">
    <source>
        <dbReference type="EMBL" id="MBW68119.1"/>
    </source>
</evidence>
<keyword evidence="8" id="KW-0233">DNA recombination</keyword>
<dbReference type="GO" id="GO:0000723">
    <property type="term" value="P:telomere maintenance"/>
    <property type="evidence" value="ECO:0007669"/>
    <property type="project" value="TreeGrafter"/>
</dbReference>
<dbReference type="GO" id="GO:0006303">
    <property type="term" value="P:double-strand break repair via nonhomologous end joining"/>
    <property type="evidence" value="ECO:0007669"/>
    <property type="project" value="TreeGrafter"/>
</dbReference>
<evidence type="ECO:0000259" key="14">
    <source>
        <dbReference type="SMART" id="SM00849"/>
    </source>
</evidence>
<keyword evidence="4" id="KW-0255">Endonuclease</keyword>
<dbReference type="AlphaFoldDB" id="A0A2M4CS62"/>
<dbReference type="PANTHER" id="PTHR23240">
    <property type="entry name" value="DNA CROSS-LINK REPAIR PROTEIN PSO2/SNM1-RELATED"/>
    <property type="match status" value="1"/>
</dbReference>
<evidence type="ECO:0000256" key="7">
    <source>
        <dbReference type="ARBA" id="ARBA00022839"/>
    </source>
</evidence>
<evidence type="ECO:0000256" key="9">
    <source>
        <dbReference type="ARBA" id="ARBA00023204"/>
    </source>
</evidence>
<evidence type="ECO:0000256" key="10">
    <source>
        <dbReference type="ARBA" id="ARBA00023242"/>
    </source>
</evidence>
<feature type="domain" description="Metallo-beta-lactamase" evidence="14">
    <location>
        <begin position="2"/>
        <end position="160"/>
    </location>
</feature>
<dbReference type="GO" id="GO:0006310">
    <property type="term" value="P:DNA recombination"/>
    <property type="evidence" value="ECO:0007669"/>
    <property type="project" value="UniProtKB-KW"/>
</dbReference>
<dbReference type="SMART" id="SM00849">
    <property type="entry name" value="Lactamase_B"/>
    <property type="match status" value="1"/>
</dbReference>
<dbReference type="SUPFAM" id="SSF56281">
    <property type="entry name" value="Metallo-hydrolase/oxidoreductase"/>
    <property type="match status" value="1"/>
</dbReference>
<keyword evidence="10" id="KW-0539">Nucleus</keyword>
<keyword evidence="6 15" id="KW-0378">Hydrolase</keyword>
<evidence type="ECO:0000256" key="13">
    <source>
        <dbReference type="SAM" id="MobiDB-lite"/>
    </source>
</evidence>
<keyword evidence="9" id="KW-0234">DNA repair</keyword>
<proteinExistence type="inferred from homology"/>
<dbReference type="PANTHER" id="PTHR23240:SF8">
    <property type="entry name" value="PROTEIN ARTEMIS"/>
    <property type="match status" value="1"/>
</dbReference>
<feature type="region of interest" description="Disordered" evidence="13">
    <location>
        <begin position="397"/>
        <end position="419"/>
    </location>
</feature>
<evidence type="ECO:0000256" key="4">
    <source>
        <dbReference type="ARBA" id="ARBA00022759"/>
    </source>
</evidence>
<keyword evidence="3" id="KW-0540">Nuclease</keyword>
<dbReference type="GO" id="GO:0005634">
    <property type="term" value="C:nucleus"/>
    <property type="evidence" value="ECO:0007669"/>
    <property type="project" value="UniProtKB-SubCell"/>
</dbReference>
<name>A0A2M4CS62_ANODA</name>
<dbReference type="Gene3D" id="3.60.15.10">
    <property type="entry name" value="Ribonuclease Z/Hydroxyacylglutathione hydrolase-like"/>
    <property type="match status" value="1"/>
</dbReference>
<evidence type="ECO:0000256" key="6">
    <source>
        <dbReference type="ARBA" id="ARBA00022801"/>
    </source>
</evidence>
<dbReference type="InterPro" id="IPR036866">
    <property type="entry name" value="RibonucZ/Hydroxyglut_hydro"/>
</dbReference>
<dbReference type="GO" id="GO:0035312">
    <property type="term" value="F:5'-3' DNA exonuclease activity"/>
    <property type="evidence" value="ECO:0007669"/>
    <property type="project" value="TreeGrafter"/>
</dbReference>
<dbReference type="GO" id="GO:0004519">
    <property type="term" value="F:endonuclease activity"/>
    <property type="evidence" value="ECO:0007669"/>
    <property type="project" value="UniProtKB-KW"/>
</dbReference>
<sequence length="419" mass="47315">MSTFPGVIPELPGIAIDRFEPEQRQQASAFFLSHCHTDHMRGLELDDVLPGPLFLSPVSGVFIRHRFPQHAPRVRTMAIGEQVTLTIHPAEPGEVEYELTVRSIAAEHCPGSVMFFFETTTERILYTGDFRLSQGHGNTSVIRSLRPQIVYLDSTFLNQDYKHFPTRIESTEKIVALCSEWLAEDKRNRVSLWLPAHCGSEDLFLSIYERMQEKIHVSEKQRAPLLHFPALSEVLTDDTTVRIHACQGTATRGGRSSLACQSYGNETEAASVVRTIRPSALRWRGLTANDEYWQAGGRLFHVCYSNHASCSELAEFLQLLKPHVRDVRLNVVTDDNDLLRKTQCLSSILDDSAPAEKGNSSNPVDPNACLNLDRLIYKARHTVSCLTVDHLGASDQSSEEDEMYHRLPKRLRQEPNIKL</sequence>
<evidence type="ECO:0000256" key="5">
    <source>
        <dbReference type="ARBA" id="ARBA00022763"/>
    </source>
</evidence>
<protein>
    <recommendedName>
        <fullName evidence="11">Protein artemis</fullName>
    </recommendedName>
    <alternativeName>
        <fullName evidence="12">DNA cross-link repair 1C protein</fullName>
    </alternativeName>
</protein>
<dbReference type="InterPro" id="IPR001279">
    <property type="entry name" value="Metallo-B-lactamas"/>
</dbReference>
<accession>A0A2M4CS62</accession>
<dbReference type="Gene3D" id="3.40.50.12650">
    <property type="match status" value="1"/>
</dbReference>
<evidence type="ECO:0000256" key="8">
    <source>
        <dbReference type="ARBA" id="ARBA00023172"/>
    </source>
</evidence>
<dbReference type="VEuPathDB" id="VectorBase:ADAR2_011082"/>
<dbReference type="Pfam" id="PF07522">
    <property type="entry name" value="DRMBL"/>
    <property type="match status" value="1"/>
</dbReference>
<evidence type="ECO:0000256" key="11">
    <source>
        <dbReference type="ARBA" id="ARBA00039759"/>
    </source>
</evidence>
<organism evidence="15">
    <name type="scientific">Anopheles darlingi</name>
    <name type="common">Mosquito</name>
    <dbReference type="NCBI Taxonomy" id="43151"/>
    <lineage>
        <taxon>Eukaryota</taxon>
        <taxon>Metazoa</taxon>
        <taxon>Ecdysozoa</taxon>
        <taxon>Arthropoda</taxon>
        <taxon>Hexapoda</taxon>
        <taxon>Insecta</taxon>
        <taxon>Pterygota</taxon>
        <taxon>Neoptera</taxon>
        <taxon>Endopterygota</taxon>
        <taxon>Diptera</taxon>
        <taxon>Nematocera</taxon>
        <taxon>Culicoidea</taxon>
        <taxon>Culicidae</taxon>
        <taxon>Anophelinae</taxon>
        <taxon>Anopheles</taxon>
    </lineage>
</organism>